<feature type="transmembrane region" description="Helical" evidence="7">
    <location>
        <begin position="241"/>
        <end position="261"/>
    </location>
</feature>
<dbReference type="AlphaFoldDB" id="A0A0R1LY81"/>
<evidence type="ECO:0000313" key="10">
    <source>
        <dbReference type="Proteomes" id="UP000051621"/>
    </source>
</evidence>
<dbReference type="Proteomes" id="UP000051621">
    <property type="component" value="Unassembled WGS sequence"/>
</dbReference>
<organism evidence="9 10">
    <name type="scientific">Liquorilactobacillus capillatus DSM 19910</name>
    <dbReference type="NCBI Taxonomy" id="1423731"/>
    <lineage>
        <taxon>Bacteria</taxon>
        <taxon>Bacillati</taxon>
        <taxon>Bacillota</taxon>
        <taxon>Bacilli</taxon>
        <taxon>Lactobacillales</taxon>
        <taxon>Lactobacillaceae</taxon>
        <taxon>Liquorilactobacillus</taxon>
    </lineage>
</organism>
<evidence type="ECO:0000259" key="8">
    <source>
        <dbReference type="PROSITE" id="PS50928"/>
    </source>
</evidence>
<comment type="similarity">
    <text evidence="7">Belongs to the binding-protein-dependent transport system permease family.</text>
</comment>
<dbReference type="InterPro" id="IPR035906">
    <property type="entry name" value="MetI-like_sf"/>
</dbReference>
<dbReference type="Gene3D" id="1.10.3720.10">
    <property type="entry name" value="MetI-like"/>
    <property type="match status" value="1"/>
</dbReference>
<comment type="subcellular location">
    <subcellularLocation>
        <location evidence="1 7">Cell membrane</location>
        <topology evidence="1 7">Multi-pass membrane protein</topology>
    </subcellularLocation>
</comment>
<name>A0A0R1LY81_9LACO</name>
<dbReference type="RefSeq" id="WP_420806353.1">
    <property type="nucleotide sequence ID" value="NZ_AZEF01000041.1"/>
</dbReference>
<dbReference type="PROSITE" id="PS50928">
    <property type="entry name" value="ABC_TM1"/>
    <property type="match status" value="1"/>
</dbReference>
<proteinExistence type="inferred from homology"/>
<dbReference type="GO" id="GO:0055085">
    <property type="term" value="P:transmembrane transport"/>
    <property type="evidence" value="ECO:0007669"/>
    <property type="project" value="InterPro"/>
</dbReference>
<evidence type="ECO:0000313" key="9">
    <source>
        <dbReference type="EMBL" id="KRL00588.1"/>
    </source>
</evidence>
<keyword evidence="3" id="KW-1003">Cell membrane</keyword>
<gene>
    <name evidence="9" type="ORF">FC81_GL001945</name>
</gene>
<dbReference type="PANTHER" id="PTHR43744">
    <property type="entry name" value="ABC TRANSPORTER PERMEASE PROTEIN MG189-RELATED-RELATED"/>
    <property type="match status" value="1"/>
</dbReference>
<evidence type="ECO:0000256" key="7">
    <source>
        <dbReference type="RuleBase" id="RU363032"/>
    </source>
</evidence>
<feature type="transmembrane region" description="Helical" evidence="7">
    <location>
        <begin position="76"/>
        <end position="100"/>
    </location>
</feature>
<accession>A0A0R1LY81</accession>
<feature type="transmembrane region" description="Helical" evidence="7">
    <location>
        <begin position="12"/>
        <end position="35"/>
    </location>
</feature>
<feature type="domain" description="ABC transmembrane type-1" evidence="8">
    <location>
        <begin position="72"/>
        <end position="262"/>
    </location>
</feature>
<keyword evidence="6 7" id="KW-0472">Membrane</keyword>
<evidence type="ECO:0000256" key="1">
    <source>
        <dbReference type="ARBA" id="ARBA00004651"/>
    </source>
</evidence>
<feature type="transmembrane region" description="Helical" evidence="7">
    <location>
        <begin position="107"/>
        <end position="128"/>
    </location>
</feature>
<dbReference type="PANTHER" id="PTHR43744:SF8">
    <property type="entry name" value="SN-GLYCEROL-3-PHOSPHATE TRANSPORT SYSTEM PERMEASE PROTEIN UGPE"/>
    <property type="match status" value="1"/>
</dbReference>
<dbReference type="GO" id="GO:0005886">
    <property type="term" value="C:plasma membrane"/>
    <property type="evidence" value="ECO:0007669"/>
    <property type="project" value="UniProtKB-SubCell"/>
</dbReference>
<dbReference type="EMBL" id="AZEF01000041">
    <property type="protein sequence ID" value="KRL00588.1"/>
    <property type="molecule type" value="Genomic_DNA"/>
</dbReference>
<dbReference type="SUPFAM" id="SSF161098">
    <property type="entry name" value="MetI-like"/>
    <property type="match status" value="1"/>
</dbReference>
<evidence type="ECO:0000256" key="2">
    <source>
        <dbReference type="ARBA" id="ARBA00022448"/>
    </source>
</evidence>
<reference evidence="9 10" key="1">
    <citation type="journal article" date="2015" name="Genome Announc.">
        <title>Expanding the biotechnology potential of lactobacilli through comparative genomics of 213 strains and associated genera.</title>
        <authorList>
            <person name="Sun Z."/>
            <person name="Harris H.M."/>
            <person name="McCann A."/>
            <person name="Guo C."/>
            <person name="Argimon S."/>
            <person name="Zhang W."/>
            <person name="Yang X."/>
            <person name="Jeffery I.B."/>
            <person name="Cooney J.C."/>
            <person name="Kagawa T.F."/>
            <person name="Liu W."/>
            <person name="Song Y."/>
            <person name="Salvetti E."/>
            <person name="Wrobel A."/>
            <person name="Rasinkangas P."/>
            <person name="Parkhill J."/>
            <person name="Rea M.C."/>
            <person name="O'Sullivan O."/>
            <person name="Ritari J."/>
            <person name="Douillard F.P."/>
            <person name="Paul Ross R."/>
            <person name="Yang R."/>
            <person name="Briner A.E."/>
            <person name="Felis G.E."/>
            <person name="de Vos W.M."/>
            <person name="Barrangou R."/>
            <person name="Klaenhammer T.R."/>
            <person name="Caufield P.W."/>
            <person name="Cui Y."/>
            <person name="Zhang H."/>
            <person name="O'Toole P.W."/>
        </authorList>
    </citation>
    <scope>NUCLEOTIDE SEQUENCE [LARGE SCALE GENOMIC DNA]</scope>
    <source>
        <strain evidence="9 10">DSM 19910</strain>
    </source>
</reference>
<evidence type="ECO:0000256" key="5">
    <source>
        <dbReference type="ARBA" id="ARBA00022989"/>
    </source>
</evidence>
<dbReference type="PATRIC" id="fig|1423731.3.peg.2000"/>
<dbReference type="InterPro" id="IPR000515">
    <property type="entry name" value="MetI-like"/>
</dbReference>
<sequence>MLNNMKKSKKDLLLQYTGLTILAVIILIPFLIGFWTSFLPTEEISKGILWSNHISLNNYITAFTQTPIIRYLFNSFIISFLTMIAQILFCSTSAYAFVFLKFKGRDLLFYAFLATMMLPFEAEVIPNFATVRSLNLLNHYSVMIIPFLASAFGTFMLRQAFLQIPGELKEASDIEGLSHWKFYAKIVLPYSRISLYTLAAYSFLTSWNQYLWPMLTTFSDNFRPVQDGLRQLQSQESFNNWGMIQASAAIVVIPTLIVLFFGQHFFKNGLNEGALK</sequence>
<keyword evidence="5 7" id="KW-1133">Transmembrane helix</keyword>
<feature type="transmembrane region" description="Helical" evidence="7">
    <location>
        <begin position="182"/>
        <end position="204"/>
    </location>
</feature>
<keyword evidence="4 7" id="KW-0812">Transmembrane</keyword>
<protein>
    <submittedName>
        <fullName evidence="9">Sugar ABC transporter permease</fullName>
    </submittedName>
</protein>
<keyword evidence="10" id="KW-1185">Reference proteome</keyword>
<dbReference type="CDD" id="cd06261">
    <property type="entry name" value="TM_PBP2"/>
    <property type="match status" value="1"/>
</dbReference>
<keyword evidence="2 7" id="KW-0813">Transport</keyword>
<evidence type="ECO:0000256" key="4">
    <source>
        <dbReference type="ARBA" id="ARBA00022692"/>
    </source>
</evidence>
<evidence type="ECO:0000256" key="6">
    <source>
        <dbReference type="ARBA" id="ARBA00023136"/>
    </source>
</evidence>
<evidence type="ECO:0000256" key="3">
    <source>
        <dbReference type="ARBA" id="ARBA00022475"/>
    </source>
</evidence>
<dbReference type="STRING" id="1423731.FC81_GL001945"/>
<feature type="transmembrane region" description="Helical" evidence="7">
    <location>
        <begin position="140"/>
        <end position="161"/>
    </location>
</feature>
<comment type="caution">
    <text evidence="9">The sequence shown here is derived from an EMBL/GenBank/DDBJ whole genome shotgun (WGS) entry which is preliminary data.</text>
</comment>
<dbReference type="Pfam" id="PF00528">
    <property type="entry name" value="BPD_transp_1"/>
    <property type="match status" value="1"/>
</dbReference>